<keyword evidence="3" id="KW-0997">Cell inner membrane</keyword>
<keyword evidence="7" id="KW-0812">Transmembrane</keyword>
<dbReference type="InterPro" id="IPR004960">
    <property type="entry name" value="LipA_acyltrans"/>
</dbReference>
<dbReference type="Gene3D" id="3.90.550.10">
    <property type="entry name" value="Spore Coat Polysaccharide Biosynthesis Protein SpsA, Chain A"/>
    <property type="match status" value="1"/>
</dbReference>
<organism evidence="9 10">
    <name type="scientific">Symbiopectobacterium purcellii</name>
    <dbReference type="NCBI Taxonomy" id="2871826"/>
    <lineage>
        <taxon>Bacteria</taxon>
        <taxon>Pseudomonadati</taxon>
        <taxon>Pseudomonadota</taxon>
        <taxon>Gammaproteobacteria</taxon>
        <taxon>Enterobacterales</taxon>
        <taxon>Enterobacteriaceae</taxon>
    </lineage>
</organism>
<keyword evidence="6" id="KW-0012">Acyltransferase</keyword>
<dbReference type="InterPro" id="IPR001173">
    <property type="entry name" value="Glyco_trans_2-like"/>
</dbReference>
<evidence type="ECO:0000256" key="4">
    <source>
        <dbReference type="ARBA" id="ARBA00022679"/>
    </source>
</evidence>
<sequence>MSITNAFLPCVVIPCFNHGATLASVLTRLTPFSLPVIIVDDGSDLATQQELNRLAADNVGITLIRLAQNSGKGAVVIHGIRVAAEAGFTHALQVDADGQHQIEDIPRLLDEARSHPETLISGQPRYDTSVPKARLYGRYITHVWVWIETLSFSLKDSMCGFRVYPIAATLSLAARQAIGQRMDFDTEIMVRLYWSGTPSRFVETAVTYPENGLSHFDALYDNLRISWMHTRLFFGMLPRIPGLLNRRHQKHWASASERKGLLGMRLMLAVYQRLGRPFFTLLLWPVIAFYWLTGGVQRRASQRWLRHCQDYAFQHGIALPKPLNSYRHFLRFGQSMLDKVASWRGDLHWGTAIDFAPGARDIVKQSRPRGQLILASHLGDIEVCRALARQVSYLTINALVFTDNSQRFKQILEEIAPQAGVNLIPVNNIGPDTAIMLQEKIEAGEWVAIVGDRTAVNRQRGGTRRVVWSSFLGRKAPFPQGPFLLAAALRCPVLLMFVIREANILRVHCEPFADPIVLPRATRQTALQEIVDRYAERLGHYALKSPLDWFNFFDFWSLPGEEHSTEKKE</sequence>
<proteinExistence type="predicted"/>
<dbReference type="CDD" id="cd04179">
    <property type="entry name" value="DPM_DPG-synthase_like"/>
    <property type="match status" value="1"/>
</dbReference>
<dbReference type="EMBL" id="CP081864">
    <property type="protein sequence ID" value="QZN95901.1"/>
    <property type="molecule type" value="Genomic_DNA"/>
</dbReference>
<dbReference type="Proteomes" id="UP000825886">
    <property type="component" value="Chromosome"/>
</dbReference>
<comment type="subcellular location">
    <subcellularLocation>
        <location evidence="1">Cell inner membrane</location>
    </subcellularLocation>
</comment>
<evidence type="ECO:0000313" key="9">
    <source>
        <dbReference type="EMBL" id="QZN95901.1"/>
    </source>
</evidence>
<reference evidence="9 10" key="1">
    <citation type="submission" date="2021-08" db="EMBL/GenBank/DDBJ databases">
        <title>Culture and genomic analysis of Symbiopectobacterium purcellii sp. nov. gen. nov., isolated from the leafhopper Empoasca decipiens.</title>
        <authorList>
            <person name="Nadal-Jimenez P."/>
            <person name="Siozios S."/>
            <person name="Halliday N."/>
            <person name="Camara M."/>
            <person name="Hurst G.D.D."/>
        </authorList>
    </citation>
    <scope>NUCLEOTIDE SEQUENCE [LARGE SCALE GENOMIC DNA]</scope>
    <source>
        <strain evidence="9 10">SyEd1</strain>
    </source>
</reference>
<keyword evidence="7" id="KW-1133">Transmembrane helix</keyword>
<keyword evidence="10" id="KW-1185">Reference proteome</keyword>
<dbReference type="PANTHER" id="PTHR10859">
    <property type="entry name" value="GLYCOSYL TRANSFERASE"/>
    <property type="match status" value="1"/>
</dbReference>
<evidence type="ECO:0000256" key="7">
    <source>
        <dbReference type="SAM" id="Phobius"/>
    </source>
</evidence>
<evidence type="ECO:0000256" key="5">
    <source>
        <dbReference type="ARBA" id="ARBA00023136"/>
    </source>
</evidence>
<dbReference type="Pfam" id="PF00535">
    <property type="entry name" value="Glycos_transf_2"/>
    <property type="match status" value="1"/>
</dbReference>
<keyword evidence="5 7" id="KW-0472">Membrane</keyword>
<gene>
    <name evidence="9" type="ORF">K6K13_22815</name>
</gene>
<dbReference type="InterPro" id="IPR029044">
    <property type="entry name" value="Nucleotide-diphossugar_trans"/>
</dbReference>
<evidence type="ECO:0000256" key="1">
    <source>
        <dbReference type="ARBA" id="ARBA00004533"/>
    </source>
</evidence>
<evidence type="ECO:0000256" key="2">
    <source>
        <dbReference type="ARBA" id="ARBA00022475"/>
    </source>
</evidence>
<keyword evidence="4" id="KW-0808">Transferase</keyword>
<accession>A0ABX9APF7</accession>
<protein>
    <submittedName>
        <fullName evidence="9">Glycosyltransferase family 2 protein</fullName>
    </submittedName>
</protein>
<dbReference type="SUPFAM" id="SSF53448">
    <property type="entry name" value="Nucleotide-diphospho-sugar transferases"/>
    <property type="match status" value="1"/>
</dbReference>
<feature type="transmembrane region" description="Helical" evidence="7">
    <location>
        <begin position="274"/>
        <end position="293"/>
    </location>
</feature>
<feature type="domain" description="Glycosyltransferase 2-like" evidence="8">
    <location>
        <begin position="10"/>
        <end position="133"/>
    </location>
</feature>
<evidence type="ECO:0000313" key="10">
    <source>
        <dbReference type="Proteomes" id="UP000825886"/>
    </source>
</evidence>
<evidence type="ECO:0000256" key="6">
    <source>
        <dbReference type="ARBA" id="ARBA00023315"/>
    </source>
</evidence>
<dbReference type="RefSeq" id="WP_222158971.1">
    <property type="nucleotide sequence ID" value="NZ_CP081864.1"/>
</dbReference>
<evidence type="ECO:0000256" key="3">
    <source>
        <dbReference type="ARBA" id="ARBA00022519"/>
    </source>
</evidence>
<keyword evidence="2" id="KW-1003">Cell membrane</keyword>
<evidence type="ECO:0000259" key="8">
    <source>
        <dbReference type="Pfam" id="PF00535"/>
    </source>
</evidence>
<dbReference type="PANTHER" id="PTHR10859:SF91">
    <property type="entry name" value="DOLICHYL-PHOSPHATE BETA-GLUCOSYLTRANSFERASE"/>
    <property type="match status" value="1"/>
</dbReference>
<dbReference type="CDD" id="cd07984">
    <property type="entry name" value="LPLAT_LABLAT-like"/>
    <property type="match status" value="1"/>
</dbReference>
<name>A0ABX9APF7_9ENTR</name>